<reference evidence="4 5" key="1">
    <citation type="submission" date="2018-02" db="EMBL/GenBank/DDBJ databases">
        <title>Genome sequence of the basidiomycete white-rot fungus Phlebia centrifuga.</title>
        <authorList>
            <person name="Granchi Z."/>
            <person name="Peng M."/>
            <person name="de Vries R.P."/>
            <person name="Hilden K."/>
            <person name="Makela M.R."/>
            <person name="Grigoriev I."/>
            <person name="Riley R."/>
        </authorList>
    </citation>
    <scope>NUCLEOTIDE SEQUENCE [LARGE SCALE GENOMIC DNA]</scope>
    <source>
        <strain evidence="4 5">FBCC195</strain>
    </source>
</reference>
<evidence type="ECO:0000256" key="2">
    <source>
        <dbReference type="ARBA" id="ARBA00022771"/>
    </source>
</evidence>
<organism evidence="4 5">
    <name type="scientific">Hermanssonia centrifuga</name>
    <dbReference type="NCBI Taxonomy" id="98765"/>
    <lineage>
        <taxon>Eukaryota</taxon>
        <taxon>Fungi</taxon>
        <taxon>Dikarya</taxon>
        <taxon>Basidiomycota</taxon>
        <taxon>Agaricomycotina</taxon>
        <taxon>Agaricomycetes</taxon>
        <taxon>Polyporales</taxon>
        <taxon>Meruliaceae</taxon>
        <taxon>Hermanssonia</taxon>
    </lineage>
</organism>
<evidence type="ECO:0008006" key="6">
    <source>
        <dbReference type="Google" id="ProtNLM"/>
    </source>
</evidence>
<keyword evidence="5" id="KW-1185">Reference proteome</keyword>
<dbReference type="AlphaFoldDB" id="A0A2R6RLR4"/>
<keyword evidence="3" id="KW-0862">Zinc</keyword>
<dbReference type="SUPFAM" id="SSF57850">
    <property type="entry name" value="RING/U-box"/>
    <property type="match status" value="1"/>
</dbReference>
<evidence type="ECO:0000256" key="3">
    <source>
        <dbReference type="ARBA" id="ARBA00022833"/>
    </source>
</evidence>
<evidence type="ECO:0000313" key="5">
    <source>
        <dbReference type="Proteomes" id="UP000186601"/>
    </source>
</evidence>
<keyword evidence="1" id="KW-0479">Metal-binding</keyword>
<accession>A0A2R6RLR4</accession>
<evidence type="ECO:0000313" key="4">
    <source>
        <dbReference type="EMBL" id="PSS30966.1"/>
    </source>
</evidence>
<dbReference type="OrthoDB" id="2122982at2759"/>
<name>A0A2R6RLR4_9APHY</name>
<gene>
    <name evidence="4" type="ORF">PHLCEN_2v2491</name>
</gene>
<sequence>MFGHRRVFISKDADLLGTGQHSSSGPVSSQATGDVYEKIPNASENPSIAIFSDVASASTSLLQGEMDNFEASCQILMNTLDAVAKIHPFVTIAVLAFKTAVTFEITRRANDKRILALHIDMKDLMSIIAMLQQLAENDLGSDGVSIKDRLGNRMESIAKNIEQCAATCDTMQKKRLIVKVFKSISWETKLKTFSDAFAAHRDGLHRELAMHASLRIEQAVAGVTNLNTTLHGTNTKIDMMMLFEQLRSPEERELWKFIQGKGGPEAFLNDDALMDELVKKNKEESSDPFSKTHALQMELKMGVNELIKENDSLFDRKFQAHQVILIEEMESAMTRLGDRIIGALRTNEVQAYQRLTDTNLYELWKEMGWKGGVDARSLVMSLREYFAEHYDSVLYDNADVSPQTTSGPVSPGRLFPLSPLSASTQYPLHSVDPMSITLRQDRWALQYISIPRIRPLLEAFDDDSSSFVTIREMNTFTQARPQNWSLPHWMAYWAVGFQMSLRYYYDRILALLSKMAVVSEKVLDSNRALVDRFMGCAPLRVIEAVLAGIRSSHENDYLDEELFARFKCHVDSEEAKMEKTLQILKYCLDAPNTVAMVLGSGRPEKRLLPLLYLMTNMCFRILKAGCKVTLHRKELIDLANSICTIQSAVSSRLSAVKAMCKLQNLDVKTHLSSFAFGMYYYVEFYEEFMESIYYKNDYHYALQDNDVNEEQGNDDQASFYGPLADEVDLETYDVVKEVYHIAGNLPTGYLPNDALWRGSYTSAGVRFSIGVLSLPVSADSGDGRFYGSGFDTLGEFEIVGQRTGNEIAFNKKYALTEGLTSKWRFEGSINTDIDRIEGVFGHGDFLDDDFQHTHVPSGSVLGTFQVDRRPAYYFLCQPSKEEYRSNRSRVLWRFAITAIIYAIRVQARDVPWVFFEQRRDRRRRFIELSVRLDEEAGNWGPLALPEPLSSQDYEELADLQKTCSVSDLRFYRSLANSLLRRQVIHLDNFCDSCHREGLRMTRLVCLDCSVLNEGGSVDTVDLCAECVQAESTIALDGKVHVPSHSLLQIRKSTPNRRVYSLVSDGFKVLSDFSSISSSLSSEGLEHVGDSHVCWRCKQPVTQPFWICISCQDSAIICESCNRKDEANWLSLFSSWDKSRLPSNLKRSIDPKPEPSENMDKTPRHHWSHYLVLCQPVSYAAAPVPSLEERVGNLEQKLFELEDVVRTRDEAMVERLQRIERMLGTIVSMMKKPGDTTTIVR</sequence>
<dbReference type="STRING" id="98765.A0A2R6RLR4"/>
<proteinExistence type="predicted"/>
<comment type="caution">
    <text evidence="4">The sequence shown here is derived from an EMBL/GenBank/DDBJ whole genome shotgun (WGS) entry which is preliminary data.</text>
</comment>
<protein>
    <recommendedName>
        <fullName evidence="6">Vacuolar protein sorting-associated protein 13 second N-terminal domain-containing protein</fullName>
    </recommendedName>
</protein>
<keyword evidence="2" id="KW-0863">Zinc-finger</keyword>
<evidence type="ECO:0000256" key="1">
    <source>
        <dbReference type="ARBA" id="ARBA00022723"/>
    </source>
</evidence>
<dbReference type="GO" id="GO:0008270">
    <property type="term" value="F:zinc ion binding"/>
    <property type="evidence" value="ECO:0007669"/>
    <property type="project" value="UniProtKB-KW"/>
</dbReference>
<dbReference type="Gene3D" id="3.30.60.90">
    <property type="match status" value="1"/>
</dbReference>
<dbReference type="InterPro" id="IPR043145">
    <property type="entry name" value="Znf_ZZ_sf"/>
</dbReference>
<dbReference type="Proteomes" id="UP000186601">
    <property type="component" value="Unassembled WGS sequence"/>
</dbReference>
<dbReference type="EMBL" id="MLYV02000230">
    <property type="protein sequence ID" value="PSS30966.1"/>
    <property type="molecule type" value="Genomic_DNA"/>
</dbReference>